<dbReference type="EMBL" id="BMAW01058551">
    <property type="protein sequence ID" value="GFT16822.1"/>
    <property type="molecule type" value="Genomic_DNA"/>
</dbReference>
<evidence type="ECO:0000313" key="2">
    <source>
        <dbReference type="Proteomes" id="UP000887013"/>
    </source>
</evidence>
<organism evidence="1 2">
    <name type="scientific">Nephila pilipes</name>
    <name type="common">Giant wood spider</name>
    <name type="synonym">Nephila maculata</name>
    <dbReference type="NCBI Taxonomy" id="299642"/>
    <lineage>
        <taxon>Eukaryota</taxon>
        <taxon>Metazoa</taxon>
        <taxon>Ecdysozoa</taxon>
        <taxon>Arthropoda</taxon>
        <taxon>Chelicerata</taxon>
        <taxon>Arachnida</taxon>
        <taxon>Araneae</taxon>
        <taxon>Araneomorphae</taxon>
        <taxon>Entelegynae</taxon>
        <taxon>Araneoidea</taxon>
        <taxon>Nephilidae</taxon>
        <taxon>Nephila</taxon>
    </lineage>
</organism>
<comment type="caution">
    <text evidence="1">The sequence shown here is derived from an EMBL/GenBank/DDBJ whole genome shotgun (WGS) entry which is preliminary data.</text>
</comment>
<gene>
    <name evidence="1" type="ORF">NPIL_436241</name>
</gene>
<evidence type="ECO:0000313" key="1">
    <source>
        <dbReference type="EMBL" id="GFT16822.1"/>
    </source>
</evidence>
<dbReference type="Proteomes" id="UP000887013">
    <property type="component" value="Unassembled WGS sequence"/>
</dbReference>
<keyword evidence="2" id="KW-1185">Reference proteome</keyword>
<sequence>MVSRILSKIQKFGNGLVVSFLKFFTLNHKSSRALVLSIFLIDCKGEEVLPDKRRYINYEIIQDDERCNLVPWFCPSKVVRSQVPTFTETCPKRNVKEKRIALSRT</sequence>
<reference evidence="1" key="1">
    <citation type="submission" date="2020-08" db="EMBL/GenBank/DDBJ databases">
        <title>Multicomponent nature underlies the extraordinary mechanical properties of spider dragline silk.</title>
        <authorList>
            <person name="Kono N."/>
            <person name="Nakamura H."/>
            <person name="Mori M."/>
            <person name="Yoshida Y."/>
            <person name="Ohtoshi R."/>
            <person name="Malay A.D."/>
            <person name="Moran D.A.P."/>
            <person name="Tomita M."/>
            <person name="Numata K."/>
            <person name="Arakawa K."/>
        </authorList>
    </citation>
    <scope>NUCLEOTIDE SEQUENCE</scope>
</reference>
<proteinExistence type="predicted"/>
<accession>A0A8X6NJP8</accession>
<protein>
    <submittedName>
        <fullName evidence="1">Uncharacterized protein</fullName>
    </submittedName>
</protein>
<name>A0A8X6NJP8_NEPPI</name>
<dbReference type="AlphaFoldDB" id="A0A8X6NJP8"/>